<comment type="function">
    <text evidence="9">Essential for the assembly of ubiquinol-cytochrome c reductase. It has a direct effect on the correct occurrence of the Rieske protein, core 4, core 5 and apocytochrome b.</text>
</comment>
<accession>A0AAV5GPB3</accession>
<evidence type="ECO:0000256" key="8">
    <source>
        <dbReference type="ARBA" id="ARBA00023186"/>
    </source>
</evidence>
<dbReference type="AlphaFoldDB" id="A0AAV5GPB3"/>
<keyword evidence="10" id="KW-0732">Signal</keyword>
<sequence length="92" mass="9884">MSGRIPVGSALLLTGLITALGYGVMAATTPSEQQFYDSLSPDLKRKVDDAKRVKQGAQNELARESQARLDAIRAQAKNDAPVWADVDVKGKN</sequence>
<keyword evidence="7" id="KW-0472">Membrane</keyword>
<keyword evidence="3" id="KW-0812">Transmembrane</keyword>
<keyword evidence="12" id="KW-1185">Reference proteome</keyword>
<name>A0AAV5GPB3_9BASI</name>
<dbReference type="Pfam" id="PF07960">
    <property type="entry name" value="CBP4"/>
    <property type="match status" value="1"/>
</dbReference>
<evidence type="ECO:0000256" key="5">
    <source>
        <dbReference type="ARBA" id="ARBA00022989"/>
    </source>
</evidence>
<evidence type="ECO:0000313" key="12">
    <source>
        <dbReference type="Proteomes" id="UP001342314"/>
    </source>
</evidence>
<evidence type="ECO:0000256" key="7">
    <source>
        <dbReference type="ARBA" id="ARBA00023136"/>
    </source>
</evidence>
<gene>
    <name evidence="11" type="ORF">Rhopal_007280-T1</name>
</gene>
<evidence type="ECO:0000256" key="1">
    <source>
        <dbReference type="ARBA" id="ARBA00004434"/>
    </source>
</evidence>
<comment type="similarity">
    <text evidence="2">Belongs to the CBP4 family.</text>
</comment>
<dbReference type="EMBL" id="BQKY01000016">
    <property type="protein sequence ID" value="GJN94206.1"/>
    <property type="molecule type" value="Genomic_DNA"/>
</dbReference>
<evidence type="ECO:0000256" key="10">
    <source>
        <dbReference type="SAM" id="SignalP"/>
    </source>
</evidence>
<evidence type="ECO:0000256" key="9">
    <source>
        <dbReference type="ARBA" id="ARBA00025413"/>
    </source>
</evidence>
<dbReference type="InterPro" id="IPR012420">
    <property type="entry name" value="Cbp4"/>
</dbReference>
<evidence type="ECO:0000256" key="6">
    <source>
        <dbReference type="ARBA" id="ARBA00023128"/>
    </source>
</evidence>
<evidence type="ECO:0000313" key="11">
    <source>
        <dbReference type="EMBL" id="GJN94206.1"/>
    </source>
</evidence>
<evidence type="ECO:0008006" key="13">
    <source>
        <dbReference type="Google" id="ProtNLM"/>
    </source>
</evidence>
<keyword evidence="4" id="KW-0999">Mitochondrion inner membrane</keyword>
<keyword evidence="6" id="KW-0496">Mitochondrion</keyword>
<reference evidence="11 12" key="1">
    <citation type="submission" date="2021-12" db="EMBL/GenBank/DDBJ databases">
        <title>High titer production of polyol ester of fatty acids by Rhodotorula paludigena BS15 towards product separation-free biomass refinery.</title>
        <authorList>
            <person name="Mano J."/>
            <person name="Ono H."/>
            <person name="Tanaka T."/>
            <person name="Naito K."/>
            <person name="Sushida H."/>
            <person name="Ike M."/>
            <person name="Tokuyasu K."/>
            <person name="Kitaoka M."/>
        </authorList>
    </citation>
    <scope>NUCLEOTIDE SEQUENCE [LARGE SCALE GENOMIC DNA]</scope>
    <source>
        <strain evidence="11 12">BS15</strain>
    </source>
</reference>
<keyword evidence="8" id="KW-0143">Chaperone</keyword>
<keyword evidence="5" id="KW-1133">Transmembrane helix</keyword>
<dbReference type="GO" id="GO:0005743">
    <property type="term" value="C:mitochondrial inner membrane"/>
    <property type="evidence" value="ECO:0007669"/>
    <property type="project" value="UniProtKB-SubCell"/>
</dbReference>
<feature type="signal peptide" evidence="10">
    <location>
        <begin position="1"/>
        <end position="21"/>
    </location>
</feature>
<protein>
    <recommendedName>
        <fullName evidence="13">Cytochrome b mRNA-processing protein 4</fullName>
    </recommendedName>
</protein>
<comment type="subcellular location">
    <subcellularLocation>
        <location evidence="1">Mitochondrion inner membrane</location>
        <topology evidence="1">Single-pass membrane protein</topology>
    </subcellularLocation>
</comment>
<evidence type="ECO:0000256" key="3">
    <source>
        <dbReference type="ARBA" id="ARBA00022692"/>
    </source>
</evidence>
<evidence type="ECO:0000256" key="4">
    <source>
        <dbReference type="ARBA" id="ARBA00022792"/>
    </source>
</evidence>
<proteinExistence type="inferred from homology"/>
<evidence type="ECO:0000256" key="2">
    <source>
        <dbReference type="ARBA" id="ARBA00006780"/>
    </source>
</evidence>
<feature type="chain" id="PRO_5043495601" description="Cytochrome b mRNA-processing protein 4" evidence="10">
    <location>
        <begin position="22"/>
        <end position="92"/>
    </location>
</feature>
<organism evidence="11 12">
    <name type="scientific">Rhodotorula paludigena</name>
    <dbReference type="NCBI Taxonomy" id="86838"/>
    <lineage>
        <taxon>Eukaryota</taxon>
        <taxon>Fungi</taxon>
        <taxon>Dikarya</taxon>
        <taxon>Basidiomycota</taxon>
        <taxon>Pucciniomycotina</taxon>
        <taxon>Microbotryomycetes</taxon>
        <taxon>Sporidiobolales</taxon>
        <taxon>Sporidiobolaceae</taxon>
        <taxon>Rhodotorula</taxon>
    </lineage>
</organism>
<dbReference type="Proteomes" id="UP001342314">
    <property type="component" value="Unassembled WGS sequence"/>
</dbReference>
<comment type="caution">
    <text evidence="11">The sequence shown here is derived from an EMBL/GenBank/DDBJ whole genome shotgun (WGS) entry which is preliminary data.</text>
</comment>